<keyword evidence="3" id="KW-1185">Reference proteome</keyword>
<dbReference type="Proteomes" id="UP000260665">
    <property type="component" value="Unassembled WGS sequence"/>
</dbReference>
<proteinExistence type="predicted"/>
<dbReference type="AlphaFoldDB" id="A0A3E1R7C4"/>
<evidence type="ECO:0000313" key="3">
    <source>
        <dbReference type="Proteomes" id="UP000260665"/>
    </source>
</evidence>
<protein>
    <submittedName>
        <fullName evidence="2">Uncharacterized protein</fullName>
    </submittedName>
</protein>
<organism evidence="2 3">
    <name type="scientific">Rhodoferax lacus</name>
    <dbReference type="NCBI Taxonomy" id="2184758"/>
    <lineage>
        <taxon>Bacteria</taxon>
        <taxon>Pseudomonadati</taxon>
        <taxon>Pseudomonadota</taxon>
        <taxon>Betaproteobacteria</taxon>
        <taxon>Burkholderiales</taxon>
        <taxon>Comamonadaceae</taxon>
        <taxon>Rhodoferax</taxon>
    </lineage>
</organism>
<gene>
    <name evidence="2" type="ORF">DIC66_20890</name>
</gene>
<comment type="caution">
    <text evidence="2">The sequence shown here is derived from an EMBL/GenBank/DDBJ whole genome shotgun (WGS) entry which is preliminary data.</text>
</comment>
<sequence length="208" mass="22118">MFSRIFGKRDKSADAPNKVAQDKRGLSDAGDDTDSDLGTLNRARPGKGTRLPNTTFANAIPVAQPASPPVRPVVAASVAPVAVHVAPVSKAPARPYTNFPADHQIDFVLPTAPMGLEPELSLEQRKTNALHIVEVHHQRIANTIRTLWGYRECSVYINRLIMAGGDGMGHARVGFNQDAAAAMLELSDVHDAEFGPPSTLGGALGLSI</sequence>
<dbReference type="OrthoDB" id="8898675at2"/>
<name>A0A3E1R7C4_9BURK</name>
<accession>A0A3E1R7C4</accession>
<feature type="region of interest" description="Disordered" evidence="1">
    <location>
        <begin position="1"/>
        <end position="53"/>
    </location>
</feature>
<evidence type="ECO:0000256" key="1">
    <source>
        <dbReference type="SAM" id="MobiDB-lite"/>
    </source>
</evidence>
<reference evidence="2 3" key="1">
    <citation type="submission" date="2018-05" db="EMBL/GenBank/DDBJ databases">
        <title>Rhodoferax soyangensis sp.nov., isolated from an oligotrophic freshwater lake.</title>
        <authorList>
            <person name="Park M."/>
        </authorList>
    </citation>
    <scope>NUCLEOTIDE SEQUENCE [LARGE SCALE GENOMIC DNA]</scope>
    <source>
        <strain evidence="2 3">IMCC26218</strain>
    </source>
</reference>
<dbReference type="EMBL" id="QFZK01000026">
    <property type="protein sequence ID" value="RFO94942.1"/>
    <property type="molecule type" value="Genomic_DNA"/>
</dbReference>
<evidence type="ECO:0000313" key="2">
    <source>
        <dbReference type="EMBL" id="RFO94942.1"/>
    </source>
</evidence>
<dbReference type="RefSeq" id="WP_117180123.1">
    <property type="nucleotide sequence ID" value="NZ_QFZK01000026.1"/>
</dbReference>